<dbReference type="PROSITE" id="PS50929">
    <property type="entry name" value="ABC_TM1F"/>
    <property type="match status" value="1"/>
</dbReference>
<feature type="transmembrane region" description="Helical" evidence="5">
    <location>
        <begin position="132"/>
        <end position="155"/>
    </location>
</feature>
<dbReference type="GO" id="GO:0005524">
    <property type="term" value="F:ATP binding"/>
    <property type="evidence" value="ECO:0007669"/>
    <property type="project" value="UniProtKB-KW"/>
</dbReference>
<dbReference type="GO" id="GO:0016020">
    <property type="term" value="C:membrane"/>
    <property type="evidence" value="ECO:0007669"/>
    <property type="project" value="UniProtKB-SubCell"/>
</dbReference>
<keyword evidence="7" id="KW-0547">Nucleotide-binding</keyword>
<feature type="transmembrane region" description="Helical" evidence="5">
    <location>
        <begin position="161"/>
        <end position="179"/>
    </location>
</feature>
<feature type="domain" description="ABC transmembrane type-1" evidence="6">
    <location>
        <begin position="27"/>
        <end position="304"/>
    </location>
</feature>
<name>A0A3B0VPI4_9ZZZZ</name>
<feature type="transmembrane region" description="Helical" evidence="5">
    <location>
        <begin position="249"/>
        <end position="267"/>
    </location>
</feature>
<dbReference type="GO" id="GO:0015421">
    <property type="term" value="F:ABC-type oligopeptide transporter activity"/>
    <property type="evidence" value="ECO:0007669"/>
    <property type="project" value="TreeGrafter"/>
</dbReference>
<keyword evidence="7" id="KW-0067">ATP-binding</keyword>
<dbReference type="PANTHER" id="PTHR43394">
    <property type="entry name" value="ATP-DEPENDENT PERMEASE MDL1, MITOCHONDRIAL"/>
    <property type="match status" value="1"/>
</dbReference>
<dbReference type="PANTHER" id="PTHR43394:SF1">
    <property type="entry name" value="ATP-BINDING CASSETTE SUB-FAMILY B MEMBER 10, MITOCHONDRIAL"/>
    <property type="match status" value="1"/>
</dbReference>
<feature type="non-terminal residue" evidence="7">
    <location>
        <position position="398"/>
    </location>
</feature>
<dbReference type="Pfam" id="PF00005">
    <property type="entry name" value="ABC_tran"/>
    <property type="match status" value="1"/>
</dbReference>
<evidence type="ECO:0000256" key="4">
    <source>
        <dbReference type="ARBA" id="ARBA00023136"/>
    </source>
</evidence>
<reference evidence="7" key="1">
    <citation type="submission" date="2018-06" db="EMBL/GenBank/DDBJ databases">
        <authorList>
            <person name="Zhirakovskaya E."/>
        </authorList>
    </citation>
    <scope>NUCLEOTIDE SEQUENCE</scope>
</reference>
<proteinExistence type="predicted"/>
<dbReference type="SUPFAM" id="SSF52540">
    <property type="entry name" value="P-loop containing nucleoside triphosphate hydrolases"/>
    <property type="match status" value="1"/>
</dbReference>
<keyword evidence="4 5" id="KW-0472">Membrane</keyword>
<feature type="transmembrane region" description="Helical" evidence="5">
    <location>
        <begin position="273"/>
        <end position="292"/>
    </location>
</feature>
<evidence type="ECO:0000313" key="7">
    <source>
        <dbReference type="EMBL" id="VAW42380.1"/>
    </source>
</evidence>
<dbReference type="Gene3D" id="1.20.1560.10">
    <property type="entry name" value="ABC transporter type 1, transmembrane domain"/>
    <property type="match status" value="1"/>
</dbReference>
<sequence>MKENAVYSRLLGYLKPYKKQLLIAYSSMLFATLLNLFVPQIIKNAIDNGLSSGNPNTLFIAGGVILGIAIVRGAAGFGQLFYGEWLTHRVSYDLRNHFYNRVQALPFSFHDRTLTGDLMSRATSDISETERFVGIGLMGLIATTLLLVGVIIAMLLESTQLALLGLIPIPLLIAATIRFGNTIRPMFKSVQEQMGVLSSTMQESMTGINVVKAFAREGHELDKFERENDSWFHRRYAVIRTWATNWPQFTFLVATSIFLLLWFGGPMALDGKITVGTLFALISYILMLGAPVQRLGFLVNLAATAGASAKRIFDIIDTPSEIEDKPDGIRLDRLDGSVTFQHVDFSYRTDQKILADVSLHAEPGQTIALIGPTGSGKSTVTNLIPRFYNATAGQVLVD</sequence>
<dbReference type="AlphaFoldDB" id="A0A3B0VPI4"/>
<feature type="transmembrane region" description="Helical" evidence="5">
    <location>
        <begin position="58"/>
        <end position="82"/>
    </location>
</feature>
<evidence type="ECO:0000256" key="5">
    <source>
        <dbReference type="SAM" id="Phobius"/>
    </source>
</evidence>
<evidence type="ECO:0000259" key="6">
    <source>
        <dbReference type="PROSITE" id="PS50929"/>
    </source>
</evidence>
<accession>A0A3B0VPI4</accession>
<dbReference type="SUPFAM" id="SSF90123">
    <property type="entry name" value="ABC transporter transmembrane region"/>
    <property type="match status" value="1"/>
</dbReference>
<dbReference type="EMBL" id="UOEU01000914">
    <property type="protein sequence ID" value="VAW42380.1"/>
    <property type="molecule type" value="Genomic_DNA"/>
</dbReference>
<keyword evidence="3 5" id="KW-1133">Transmembrane helix</keyword>
<dbReference type="Pfam" id="PF00664">
    <property type="entry name" value="ABC_membrane"/>
    <property type="match status" value="1"/>
</dbReference>
<evidence type="ECO:0000256" key="3">
    <source>
        <dbReference type="ARBA" id="ARBA00022989"/>
    </source>
</evidence>
<dbReference type="GO" id="GO:0016887">
    <property type="term" value="F:ATP hydrolysis activity"/>
    <property type="evidence" value="ECO:0007669"/>
    <property type="project" value="InterPro"/>
</dbReference>
<dbReference type="InterPro" id="IPR027417">
    <property type="entry name" value="P-loop_NTPase"/>
</dbReference>
<dbReference type="InterPro" id="IPR003439">
    <property type="entry name" value="ABC_transporter-like_ATP-bd"/>
</dbReference>
<organism evidence="7">
    <name type="scientific">hydrothermal vent metagenome</name>
    <dbReference type="NCBI Taxonomy" id="652676"/>
    <lineage>
        <taxon>unclassified sequences</taxon>
        <taxon>metagenomes</taxon>
        <taxon>ecological metagenomes</taxon>
    </lineage>
</organism>
<evidence type="ECO:0000256" key="2">
    <source>
        <dbReference type="ARBA" id="ARBA00022692"/>
    </source>
</evidence>
<keyword evidence="2 5" id="KW-0812">Transmembrane</keyword>
<evidence type="ECO:0000256" key="1">
    <source>
        <dbReference type="ARBA" id="ARBA00004141"/>
    </source>
</evidence>
<feature type="transmembrane region" description="Helical" evidence="5">
    <location>
        <begin position="21"/>
        <end position="38"/>
    </location>
</feature>
<dbReference type="InterPro" id="IPR011527">
    <property type="entry name" value="ABC1_TM_dom"/>
</dbReference>
<dbReference type="InterPro" id="IPR036640">
    <property type="entry name" value="ABC1_TM_sf"/>
</dbReference>
<dbReference type="CDD" id="cd18542">
    <property type="entry name" value="ABC_6TM_YknU_like"/>
    <property type="match status" value="1"/>
</dbReference>
<gene>
    <name evidence="7" type="ORF">MNBD_CHLOROFLEXI01-1661</name>
</gene>
<comment type="subcellular location">
    <subcellularLocation>
        <location evidence="1">Membrane</location>
        <topology evidence="1">Multi-pass membrane protein</topology>
    </subcellularLocation>
</comment>
<dbReference type="Gene3D" id="3.40.50.300">
    <property type="entry name" value="P-loop containing nucleotide triphosphate hydrolases"/>
    <property type="match status" value="1"/>
</dbReference>
<protein>
    <submittedName>
        <fullName evidence="7">Heterodimeric efflux ABC transporter, permease/ATP-binding subunit 1</fullName>
    </submittedName>
</protein>
<dbReference type="InterPro" id="IPR039421">
    <property type="entry name" value="Type_1_exporter"/>
</dbReference>